<accession>A0ABD2CJ10</accession>
<dbReference type="Proteomes" id="UP001607303">
    <property type="component" value="Unassembled WGS sequence"/>
</dbReference>
<reference evidence="1 2" key="1">
    <citation type="journal article" date="2024" name="Ann. Entomol. Soc. Am.">
        <title>Genomic analyses of the southern and eastern yellowjacket wasps (Hymenoptera: Vespidae) reveal evolutionary signatures of social life.</title>
        <authorList>
            <person name="Catto M.A."/>
            <person name="Caine P.B."/>
            <person name="Orr S.E."/>
            <person name="Hunt B.G."/>
            <person name="Goodisman M.A.D."/>
        </authorList>
    </citation>
    <scope>NUCLEOTIDE SEQUENCE [LARGE SCALE GENOMIC DNA]</scope>
    <source>
        <strain evidence="1">232</strain>
        <tissue evidence="1">Head and thorax</tissue>
    </source>
</reference>
<comment type="caution">
    <text evidence="1">The sequence shown here is derived from an EMBL/GenBank/DDBJ whole genome shotgun (WGS) entry which is preliminary data.</text>
</comment>
<organism evidence="1 2">
    <name type="scientific">Vespula maculifrons</name>
    <name type="common">Eastern yellow jacket</name>
    <name type="synonym">Wasp</name>
    <dbReference type="NCBI Taxonomy" id="7453"/>
    <lineage>
        <taxon>Eukaryota</taxon>
        <taxon>Metazoa</taxon>
        <taxon>Ecdysozoa</taxon>
        <taxon>Arthropoda</taxon>
        <taxon>Hexapoda</taxon>
        <taxon>Insecta</taxon>
        <taxon>Pterygota</taxon>
        <taxon>Neoptera</taxon>
        <taxon>Endopterygota</taxon>
        <taxon>Hymenoptera</taxon>
        <taxon>Apocrita</taxon>
        <taxon>Aculeata</taxon>
        <taxon>Vespoidea</taxon>
        <taxon>Vespidae</taxon>
        <taxon>Vespinae</taxon>
        <taxon>Vespula</taxon>
    </lineage>
</organism>
<name>A0ABD2CJ10_VESMC</name>
<keyword evidence="2" id="KW-1185">Reference proteome</keyword>
<evidence type="ECO:0000313" key="2">
    <source>
        <dbReference type="Proteomes" id="UP001607303"/>
    </source>
</evidence>
<gene>
    <name evidence="1" type="ORF">V1477_007673</name>
</gene>
<dbReference type="AlphaFoldDB" id="A0ABD2CJ10"/>
<sequence>METIERFPERSVRRCREIAFPSFPTDRSIVCAGGCVPRGPCTIKALTISGLDHPVAAPQLHRSKLRIGGHKEGSARKIKRKEKALHHQRGCLLLFNDPLNQCVHDCEQSNFKDFSSRKEELAFAANASYNCIERTFVGGELISHITFGQR</sequence>
<dbReference type="EMBL" id="JAYRBN010000051">
    <property type="protein sequence ID" value="KAL2744183.1"/>
    <property type="molecule type" value="Genomic_DNA"/>
</dbReference>
<protein>
    <submittedName>
        <fullName evidence="1">Uncharacterized protein</fullName>
    </submittedName>
</protein>
<evidence type="ECO:0000313" key="1">
    <source>
        <dbReference type="EMBL" id="KAL2744183.1"/>
    </source>
</evidence>
<proteinExistence type="predicted"/>